<gene>
    <name evidence="1" type="ORF">P7K49_026178</name>
</gene>
<protein>
    <submittedName>
        <fullName evidence="1">Uncharacterized protein</fullName>
    </submittedName>
</protein>
<organism evidence="1 2">
    <name type="scientific">Saguinus oedipus</name>
    <name type="common">Cotton-top tamarin</name>
    <name type="synonym">Oedipomidas oedipus</name>
    <dbReference type="NCBI Taxonomy" id="9490"/>
    <lineage>
        <taxon>Eukaryota</taxon>
        <taxon>Metazoa</taxon>
        <taxon>Chordata</taxon>
        <taxon>Craniata</taxon>
        <taxon>Vertebrata</taxon>
        <taxon>Euteleostomi</taxon>
        <taxon>Mammalia</taxon>
        <taxon>Eutheria</taxon>
        <taxon>Euarchontoglires</taxon>
        <taxon>Primates</taxon>
        <taxon>Haplorrhini</taxon>
        <taxon>Platyrrhini</taxon>
        <taxon>Cebidae</taxon>
        <taxon>Callitrichinae</taxon>
        <taxon>Saguinus</taxon>
    </lineage>
</organism>
<dbReference type="EMBL" id="JASSZA010000013">
    <property type="protein sequence ID" value="KAK2094762.1"/>
    <property type="molecule type" value="Genomic_DNA"/>
</dbReference>
<evidence type="ECO:0000313" key="1">
    <source>
        <dbReference type="EMBL" id="KAK2094762.1"/>
    </source>
</evidence>
<evidence type="ECO:0000313" key="2">
    <source>
        <dbReference type="Proteomes" id="UP001266305"/>
    </source>
</evidence>
<keyword evidence="2" id="KW-1185">Reference proteome</keyword>
<feature type="non-terminal residue" evidence="1">
    <location>
        <position position="1"/>
    </location>
</feature>
<name>A0ABQ9UEN0_SAGOE</name>
<proteinExistence type="predicted"/>
<comment type="caution">
    <text evidence="1">The sequence shown here is derived from an EMBL/GenBank/DDBJ whole genome shotgun (WGS) entry which is preliminary data.</text>
</comment>
<dbReference type="Proteomes" id="UP001266305">
    <property type="component" value="Unassembled WGS sequence"/>
</dbReference>
<sequence length="110" mass="11976">PAETDDLPQPQSLSKTMGCFPVFICPMSSYQSSHYGHVEGQAMGTNLPEASTVVETLMMYLDHNLIQRTTIPMGGFGKPAALPSSRTSHADSCFTQPLPEFATLVTVLWQ</sequence>
<accession>A0ABQ9UEN0</accession>
<reference evidence="1 2" key="1">
    <citation type="submission" date="2023-05" db="EMBL/GenBank/DDBJ databases">
        <title>B98-5 Cell Line De Novo Hybrid Assembly: An Optical Mapping Approach.</title>
        <authorList>
            <person name="Kananen K."/>
            <person name="Auerbach J.A."/>
            <person name="Kautto E."/>
            <person name="Blachly J.S."/>
        </authorList>
    </citation>
    <scope>NUCLEOTIDE SEQUENCE [LARGE SCALE GENOMIC DNA]</scope>
    <source>
        <strain evidence="1">B95-8</strain>
        <tissue evidence="1">Cell line</tissue>
    </source>
</reference>